<feature type="domain" description="Glycosyltransferase subfamily 4-like N-terminal" evidence="2">
    <location>
        <begin position="16"/>
        <end position="189"/>
    </location>
</feature>
<evidence type="ECO:0000313" key="4">
    <source>
        <dbReference type="Proteomes" id="UP000055060"/>
    </source>
</evidence>
<protein>
    <submittedName>
        <fullName evidence="3">Glycosyltransferase</fullName>
    </submittedName>
</protein>
<dbReference type="Gene3D" id="3.40.50.2000">
    <property type="entry name" value="Glycogen Phosphorylase B"/>
    <property type="match status" value="2"/>
</dbReference>
<dbReference type="RefSeq" id="WP_075073182.1">
    <property type="nucleotide sequence ID" value="NZ_DF967972.1"/>
</dbReference>
<organism evidence="3">
    <name type="scientific">Longilinea arvoryzae</name>
    <dbReference type="NCBI Taxonomy" id="360412"/>
    <lineage>
        <taxon>Bacteria</taxon>
        <taxon>Bacillati</taxon>
        <taxon>Chloroflexota</taxon>
        <taxon>Anaerolineae</taxon>
        <taxon>Anaerolineales</taxon>
        <taxon>Anaerolineaceae</taxon>
        <taxon>Longilinea</taxon>
    </lineage>
</organism>
<dbReference type="EMBL" id="DF967972">
    <property type="protein sequence ID" value="GAP13879.1"/>
    <property type="molecule type" value="Genomic_DNA"/>
</dbReference>
<dbReference type="STRING" id="360412.LARV_01638"/>
<evidence type="ECO:0000313" key="3">
    <source>
        <dbReference type="EMBL" id="GAP13879.1"/>
    </source>
</evidence>
<gene>
    <name evidence="3" type="ORF">LARV_01638</name>
</gene>
<dbReference type="CDD" id="cd03801">
    <property type="entry name" value="GT4_PimA-like"/>
    <property type="match status" value="1"/>
</dbReference>
<evidence type="ECO:0000259" key="2">
    <source>
        <dbReference type="Pfam" id="PF13579"/>
    </source>
</evidence>
<sequence length="400" mass="43381">MHVFLVADGRSPITRRWINSLLAADVRVSLCSTFACAPVEGIAGLHILPIAFSGLAGSQSANVQPSSAPRRSLVSRFRPLLLSARYWLGPLSLKMQVKAYRKLLAAAQPDLVHALRIPFEGMLAASTPPELPLAVSIWGNDLTLHARGSREMAAATRRALQRADALVADAARDLRLAANWGFDPHKPELLVPGSGGIDLAEIQSLRDRPRTSNLAVPAGVPLVVNPRGFRPGSLRNDVFFQSIPLVLERQPNVHFVCPSMAGQPEALEWIERLKIAPAVHLLPTLPQAQLWELFLRSDVFISPSAHDGTPNSLLEAMACGCLPVVGDIESMREWITPGINGLLVDSNQAQSLAEAVLLGLENAALRASAAGQNYQIIADRADVHRVRLQVVEFYQSLLRA</sequence>
<dbReference type="SUPFAM" id="SSF53756">
    <property type="entry name" value="UDP-Glycosyltransferase/glycogen phosphorylase"/>
    <property type="match status" value="1"/>
</dbReference>
<keyword evidence="3" id="KW-0808">Transferase</keyword>
<dbReference type="PANTHER" id="PTHR12526:SF638">
    <property type="entry name" value="SPORE COAT PROTEIN SA"/>
    <property type="match status" value="1"/>
</dbReference>
<proteinExistence type="predicted"/>
<dbReference type="GO" id="GO:0016757">
    <property type="term" value="F:glycosyltransferase activity"/>
    <property type="evidence" value="ECO:0007669"/>
    <property type="project" value="InterPro"/>
</dbReference>
<dbReference type="AlphaFoldDB" id="A0A0S7B957"/>
<dbReference type="InterPro" id="IPR001296">
    <property type="entry name" value="Glyco_trans_1"/>
</dbReference>
<dbReference type="InterPro" id="IPR028098">
    <property type="entry name" value="Glyco_trans_4-like_N"/>
</dbReference>
<name>A0A0S7B957_9CHLR</name>
<dbReference type="Pfam" id="PF13579">
    <property type="entry name" value="Glyco_trans_4_4"/>
    <property type="match status" value="1"/>
</dbReference>
<reference evidence="3" key="1">
    <citation type="submission" date="2015-07" db="EMBL/GenBank/DDBJ databases">
        <title>Draft Genome Sequences of Anaerolinea thermolimosa IMO-1, Bellilinea caldifistulae GOMI-1, Leptolinea tardivitalis YMTK-2, Levilinea saccharolytica KIBI-1,Longilinea arvoryzae KOME-1, Previously Described as Members of the Anaerolineaceae (Chloroflexi).</title>
        <authorList>
            <person name="Sekiguchi Y."/>
            <person name="Ohashi A."/>
            <person name="Matsuura N."/>
            <person name="Tourlousse M.D."/>
        </authorList>
    </citation>
    <scope>NUCLEOTIDE SEQUENCE [LARGE SCALE GENOMIC DNA]</scope>
    <source>
        <strain evidence="3">KOME-1</strain>
    </source>
</reference>
<dbReference type="Pfam" id="PF00534">
    <property type="entry name" value="Glycos_transf_1"/>
    <property type="match status" value="1"/>
</dbReference>
<dbReference type="PANTHER" id="PTHR12526">
    <property type="entry name" value="GLYCOSYLTRANSFERASE"/>
    <property type="match status" value="1"/>
</dbReference>
<evidence type="ECO:0000259" key="1">
    <source>
        <dbReference type="Pfam" id="PF00534"/>
    </source>
</evidence>
<dbReference type="OrthoDB" id="9810929at2"/>
<accession>A0A0S7B957</accession>
<feature type="domain" description="Glycosyl transferase family 1" evidence="1">
    <location>
        <begin position="240"/>
        <end position="369"/>
    </location>
</feature>
<dbReference type="Proteomes" id="UP000055060">
    <property type="component" value="Unassembled WGS sequence"/>
</dbReference>
<keyword evidence="4" id="KW-1185">Reference proteome</keyword>